<keyword evidence="2" id="KW-1185">Reference proteome</keyword>
<gene>
    <name evidence="1" type="ORF">Syun_023364</name>
</gene>
<comment type="caution">
    <text evidence="1">The sequence shown here is derived from an EMBL/GenBank/DDBJ whole genome shotgun (WGS) entry which is preliminary data.</text>
</comment>
<dbReference type="AlphaFoldDB" id="A0AAP0HZI9"/>
<protein>
    <submittedName>
        <fullName evidence="1">Uncharacterized protein</fullName>
    </submittedName>
</protein>
<reference evidence="1 2" key="1">
    <citation type="submission" date="2024-01" db="EMBL/GenBank/DDBJ databases">
        <title>Genome assemblies of Stephania.</title>
        <authorList>
            <person name="Yang L."/>
        </authorList>
    </citation>
    <scope>NUCLEOTIDE SEQUENCE [LARGE SCALE GENOMIC DNA]</scope>
    <source>
        <strain evidence="1">YNDBR</strain>
        <tissue evidence="1">Leaf</tissue>
    </source>
</reference>
<name>A0AAP0HZI9_9MAGN</name>
<dbReference type="EMBL" id="JBBNAF010000010">
    <property type="protein sequence ID" value="KAK9107353.1"/>
    <property type="molecule type" value="Genomic_DNA"/>
</dbReference>
<evidence type="ECO:0000313" key="1">
    <source>
        <dbReference type="EMBL" id="KAK9107353.1"/>
    </source>
</evidence>
<evidence type="ECO:0000313" key="2">
    <source>
        <dbReference type="Proteomes" id="UP001420932"/>
    </source>
</evidence>
<proteinExistence type="predicted"/>
<sequence>MPCNAQSRATPCLSCKARSPAYSRLRSASNSRFDPNWGAMNDHCSPAAASSLYSPPRDCA</sequence>
<dbReference type="Proteomes" id="UP001420932">
    <property type="component" value="Unassembled WGS sequence"/>
</dbReference>
<accession>A0AAP0HZI9</accession>
<organism evidence="1 2">
    <name type="scientific">Stephania yunnanensis</name>
    <dbReference type="NCBI Taxonomy" id="152371"/>
    <lineage>
        <taxon>Eukaryota</taxon>
        <taxon>Viridiplantae</taxon>
        <taxon>Streptophyta</taxon>
        <taxon>Embryophyta</taxon>
        <taxon>Tracheophyta</taxon>
        <taxon>Spermatophyta</taxon>
        <taxon>Magnoliopsida</taxon>
        <taxon>Ranunculales</taxon>
        <taxon>Menispermaceae</taxon>
        <taxon>Menispermoideae</taxon>
        <taxon>Cissampelideae</taxon>
        <taxon>Stephania</taxon>
    </lineage>
</organism>